<comment type="pathway">
    <text evidence="5">Cofactor biosynthesis; adenosylcobalamin biosynthesis; adenosylcobalamin from cob(II)yrinate a,c-diamide: step 6/7.</text>
</comment>
<dbReference type="Gene3D" id="3.40.50.300">
    <property type="entry name" value="P-loop containing nucleotide triphosphate hydrolases"/>
    <property type="match status" value="1"/>
</dbReference>
<dbReference type="InterPro" id="IPR003203">
    <property type="entry name" value="CobU/CobP"/>
</dbReference>
<organism evidence="18 19">
    <name type="scientific">Pseudoalteromonas luteoviolacea NCIMB 1942</name>
    <dbReference type="NCBI Taxonomy" id="1365253"/>
    <lineage>
        <taxon>Bacteria</taxon>
        <taxon>Pseudomonadati</taxon>
        <taxon>Pseudomonadota</taxon>
        <taxon>Gammaproteobacteria</taxon>
        <taxon>Alteromonadales</taxon>
        <taxon>Pseudoalteromonadaceae</taxon>
        <taxon>Pseudoalteromonas</taxon>
    </lineage>
</organism>
<dbReference type="Pfam" id="PF02283">
    <property type="entry name" value="CobU"/>
    <property type="match status" value="1"/>
</dbReference>
<dbReference type="PANTHER" id="PTHR34848">
    <property type="match status" value="1"/>
</dbReference>
<comment type="catalytic activity">
    <reaction evidence="3">
        <text>adenosylcob(III)inamide + GTP = adenosylcob(III)inamide phosphate + GDP + H(+)</text>
        <dbReference type="Rhea" id="RHEA:15765"/>
        <dbReference type="ChEBI" id="CHEBI:2480"/>
        <dbReference type="ChEBI" id="CHEBI:15378"/>
        <dbReference type="ChEBI" id="CHEBI:37565"/>
        <dbReference type="ChEBI" id="CHEBI:58189"/>
        <dbReference type="ChEBI" id="CHEBI:58502"/>
        <dbReference type="EC" id="2.7.1.156"/>
    </reaction>
</comment>
<dbReference type="PANTHER" id="PTHR34848:SF1">
    <property type="entry name" value="BIFUNCTIONAL ADENOSYLCOBALAMIN BIOSYNTHESIS PROTEIN COBU"/>
    <property type="match status" value="1"/>
</dbReference>
<dbReference type="GO" id="GO:0005524">
    <property type="term" value="F:ATP binding"/>
    <property type="evidence" value="ECO:0007669"/>
    <property type="project" value="UniProtKB-KW"/>
</dbReference>
<dbReference type="GO" id="GO:0008820">
    <property type="term" value="F:cobinamide phosphate guanylyltransferase activity"/>
    <property type="evidence" value="ECO:0007669"/>
    <property type="project" value="UniProtKB-EC"/>
</dbReference>
<dbReference type="EC" id="2.7.1.156" evidence="8"/>
<comment type="function">
    <text evidence="4">Catalyzes ATP-dependent phosphorylation of adenosylcobinamide and addition of GMP to adenosylcobinamide phosphate.</text>
</comment>
<evidence type="ECO:0000256" key="1">
    <source>
        <dbReference type="ARBA" id="ARBA00000312"/>
    </source>
</evidence>
<evidence type="ECO:0000256" key="15">
    <source>
        <dbReference type="ARBA" id="ARBA00023134"/>
    </source>
</evidence>
<sequence>MTGRVELIIGGARSGKSTLAERRAEHWLSTGRVKELIYIATAQSKDDEMAARIAYHQAMRSELWQVHEIPWG</sequence>
<dbReference type="GO" id="GO:0009236">
    <property type="term" value="P:cobalamin biosynthetic process"/>
    <property type="evidence" value="ECO:0007669"/>
    <property type="project" value="UniProtKB-UniPathway"/>
</dbReference>
<evidence type="ECO:0000256" key="13">
    <source>
        <dbReference type="ARBA" id="ARBA00022777"/>
    </source>
</evidence>
<dbReference type="SUPFAM" id="SSF52540">
    <property type="entry name" value="P-loop containing nucleoside triphosphate hydrolases"/>
    <property type="match status" value="1"/>
</dbReference>
<protein>
    <recommendedName>
        <fullName evidence="16">Adenosylcobinamide kinase</fullName>
        <ecNumber evidence="8">2.7.1.156</ecNumber>
        <ecNumber evidence="9">2.7.7.62</ecNumber>
    </recommendedName>
    <alternativeName>
        <fullName evidence="17">Adenosylcobinamide-phosphate guanylyltransferase</fullName>
    </alternativeName>
</protein>
<dbReference type="GO" id="GO:0043752">
    <property type="term" value="F:adenosylcobinamide kinase activity"/>
    <property type="evidence" value="ECO:0007669"/>
    <property type="project" value="UniProtKB-EC"/>
</dbReference>
<evidence type="ECO:0000256" key="7">
    <source>
        <dbReference type="ARBA" id="ARBA00007490"/>
    </source>
</evidence>
<evidence type="ECO:0000256" key="14">
    <source>
        <dbReference type="ARBA" id="ARBA00022840"/>
    </source>
</evidence>
<keyword evidence="11" id="KW-0808">Transferase</keyword>
<keyword evidence="12" id="KW-0547">Nucleotide-binding</keyword>
<comment type="caution">
    <text evidence="18">The sequence shown here is derived from an EMBL/GenBank/DDBJ whole genome shotgun (WGS) entry which is preliminary data.</text>
</comment>
<keyword evidence="10" id="KW-0169">Cobalamin biosynthesis</keyword>
<dbReference type="GO" id="GO:0005525">
    <property type="term" value="F:GTP binding"/>
    <property type="evidence" value="ECO:0007669"/>
    <property type="project" value="UniProtKB-KW"/>
</dbReference>
<dbReference type="OrthoDB" id="9788370at2"/>
<evidence type="ECO:0000256" key="2">
    <source>
        <dbReference type="ARBA" id="ARBA00000711"/>
    </source>
</evidence>
<dbReference type="EMBL" id="AUXT01000146">
    <property type="protein sequence ID" value="KZN48323.1"/>
    <property type="molecule type" value="Genomic_DNA"/>
</dbReference>
<keyword evidence="14" id="KW-0067">ATP-binding</keyword>
<comment type="catalytic activity">
    <reaction evidence="2">
        <text>adenosylcob(III)inamide phosphate + GTP + H(+) = adenosylcob(III)inamide-GDP + diphosphate</text>
        <dbReference type="Rhea" id="RHEA:22712"/>
        <dbReference type="ChEBI" id="CHEBI:15378"/>
        <dbReference type="ChEBI" id="CHEBI:33019"/>
        <dbReference type="ChEBI" id="CHEBI:37565"/>
        <dbReference type="ChEBI" id="CHEBI:58502"/>
        <dbReference type="ChEBI" id="CHEBI:60487"/>
        <dbReference type="EC" id="2.7.7.62"/>
    </reaction>
</comment>
<dbReference type="AlphaFoldDB" id="A0A162AE88"/>
<evidence type="ECO:0000256" key="5">
    <source>
        <dbReference type="ARBA" id="ARBA00004692"/>
    </source>
</evidence>
<evidence type="ECO:0000256" key="17">
    <source>
        <dbReference type="ARBA" id="ARBA00030571"/>
    </source>
</evidence>
<evidence type="ECO:0000256" key="10">
    <source>
        <dbReference type="ARBA" id="ARBA00022573"/>
    </source>
</evidence>
<gene>
    <name evidence="18" type="ORF">N482_07600</name>
</gene>
<evidence type="ECO:0000256" key="6">
    <source>
        <dbReference type="ARBA" id="ARBA00005159"/>
    </source>
</evidence>
<evidence type="ECO:0000256" key="3">
    <source>
        <dbReference type="ARBA" id="ARBA00001522"/>
    </source>
</evidence>
<dbReference type="EC" id="2.7.7.62" evidence="9"/>
<dbReference type="Proteomes" id="UP000076587">
    <property type="component" value="Unassembled WGS sequence"/>
</dbReference>
<dbReference type="PATRIC" id="fig|1365253.3.peg.1775"/>
<proteinExistence type="inferred from homology"/>
<comment type="catalytic activity">
    <reaction evidence="1">
        <text>adenosylcob(III)inamide + ATP = adenosylcob(III)inamide phosphate + ADP + H(+)</text>
        <dbReference type="Rhea" id="RHEA:15769"/>
        <dbReference type="ChEBI" id="CHEBI:2480"/>
        <dbReference type="ChEBI" id="CHEBI:15378"/>
        <dbReference type="ChEBI" id="CHEBI:30616"/>
        <dbReference type="ChEBI" id="CHEBI:58502"/>
        <dbReference type="ChEBI" id="CHEBI:456216"/>
        <dbReference type="EC" id="2.7.1.156"/>
    </reaction>
</comment>
<evidence type="ECO:0000256" key="4">
    <source>
        <dbReference type="ARBA" id="ARBA00003889"/>
    </source>
</evidence>
<reference evidence="18 19" key="1">
    <citation type="submission" date="2013-07" db="EMBL/GenBank/DDBJ databases">
        <title>Comparative Genomic and Metabolomic Analysis of Twelve Strains of Pseudoalteromonas luteoviolacea.</title>
        <authorList>
            <person name="Vynne N.G."/>
            <person name="Mansson M."/>
            <person name="Gram L."/>
        </authorList>
    </citation>
    <scope>NUCLEOTIDE SEQUENCE [LARGE SCALE GENOMIC DNA]</scope>
    <source>
        <strain evidence="18 19">NCIMB 1942</strain>
    </source>
</reference>
<accession>A0A162AE88</accession>
<evidence type="ECO:0000256" key="16">
    <source>
        <dbReference type="ARBA" id="ARBA00029570"/>
    </source>
</evidence>
<evidence type="ECO:0000313" key="19">
    <source>
        <dbReference type="Proteomes" id="UP000076587"/>
    </source>
</evidence>
<comment type="pathway">
    <text evidence="6">Cofactor biosynthesis; adenosylcobalamin biosynthesis; adenosylcobalamin from cob(II)yrinate a,c-diamide: step 5/7.</text>
</comment>
<dbReference type="RefSeq" id="WP_155730544.1">
    <property type="nucleotide sequence ID" value="NZ_AUXT01000146.1"/>
</dbReference>
<keyword evidence="15" id="KW-0342">GTP-binding</keyword>
<evidence type="ECO:0000256" key="9">
    <source>
        <dbReference type="ARBA" id="ARBA00012523"/>
    </source>
</evidence>
<dbReference type="InterPro" id="IPR027417">
    <property type="entry name" value="P-loop_NTPase"/>
</dbReference>
<evidence type="ECO:0000256" key="12">
    <source>
        <dbReference type="ARBA" id="ARBA00022741"/>
    </source>
</evidence>
<evidence type="ECO:0000256" key="8">
    <source>
        <dbReference type="ARBA" id="ARBA00012016"/>
    </source>
</evidence>
<name>A0A162AE88_9GAMM</name>
<evidence type="ECO:0000256" key="11">
    <source>
        <dbReference type="ARBA" id="ARBA00022679"/>
    </source>
</evidence>
<evidence type="ECO:0000313" key="18">
    <source>
        <dbReference type="EMBL" id="KZN48323.1"/>
    </source>
</evidence>
<dbReference type="UniPathway" id="UPA00148">
    <property type="reaction ID" value="UER00236"/>
</dbReference>
<keyword evidence="13" id="KW-0418">Kinase</keyword>
<comment type="similarity">
    <text evidence="7">Belongs to the CobU/CobP family.</text>
</comment>